<dbReference type="Gramene" id="Psat07G0007400-T1">
    <property type="protein sequence ID" value="KAI5382501.1"/>
    <property type="gene ID" value="KIW84_070074"/>
</dbReference>
<dbReference type="Gene3D" id="1.25.40.10">
    <property type="entry name" value="Tetratricopeptide repeat domain"/>
    <property type="match status" value="1"/>
</dbReference>
<dbReference type="Pfam" id="PF14938">
    <property type="entry name" value="SNAP"/>
    <property type="match status" value="1"/>
</dbReference>
<proteinExistence type="predicted"/>
<gene>
    <name evidence="1" type="ORF">KIW84_070074</name>
</gene>
<dbReference type="InterPro" id="IPR011990">
    <property type="entry name" value="TPR-like_helical_dom_sf"/>
</dbReference>
<organism evidence="1 2">
    <name type="scientific">Pisum sativum</name>
    <name type="common">Garden pea</name>
    <name type="synonym">Lathyrus oleraceus</name>
    <dbReference type="NCBI Taxonomy" id="3888"/>
    <lineage>
        <taxon>Eukaryota</taxon>
        <taxon>Viridiplantae</taxon>
        <taxon>Streptophyta</taxon>
        <taxon>Embryophyta</taxon>
        <taxon>Tracheophyta</taxon>
        <taxon>Spermatophyta</taxon>
        <taxon>Magnoliopsida</taxon>
        <taxon>eudicotyledons</taxon>
        <taxon>Gunneridae</taxon>
        <taxon>Pentapetalae</taxon>
        <taxon>rosids</taxon>
        <taxon>fabids</taxon>
        <taxon>Fabales</taxon>
        <taxon>Fabaceae</taxon>
        <taxon>Papilionoideae</taxon>
        <taxon>50 kb inversion clade</taxon>
        <taxon>NPAAA clade</taxon>
        <taxon>Hologalegina</taxon>
        <taxon>IRL clade</taxon>
        <taxon>Fabeae</taxon>
        <taxon>Lathyrus</taxon>
    </lineage>
</organism>
<dbReference type="Proteomes" id="UP001058974">
    <property type="component" value="Chromosome 7"/>
</dbReference>
<dbReference type="AlphaFoldDB" id="A0A9D4VGS9"/>
<accession>A0A9D4VGS9</accession>
<sequence length="249" mass="27580">MYQLAEGGTAVGTGLNTVLGVYHHMQKNIGFYMKALRDGWESQFQWGEDISVCVCLASLMSLFDEKGIGSKFSGRREYRLLADVAAAIDEEDVGKFNEVVKEFDDMIPFSTSMLRGKPNLHNYTVVDSNHDLGHFYGLSTIVYLVSLQDLTNSPFRVVDEINQVTHSSRIRMTNVGQVAEKVDFGEAFGRVAEMIGFGEVVGPAVDVSEATPTQGKKKCFFCCIGKNWLKCILFILIPAPLTPTPPSFE</sequence>
<comment type="caution">
    <text evidence="1">The sequence shown here is derived from an EMBL/GenBank/DDBJ whole genome shotgun (WGS) entry which is preliminary data.</text>
</comment>
<reference evidence="1 2" key="1">
    <citation type="journal article" date="2022" name="Nat. Genet.">
        <title>Improved pea reference genome and pan-genome highlight genomic features and evolutionary characteristics.</title>
        <authorList>
            <person name="Yang T."/>
            <person name="Liu R."/>
            <person name="Luo Y."/>
            <person name="Hu S."/>
            <person name="Wang D."/>
            <person name="Wang C."/>
            <person name="Pandey M.K."/>
            <person name="Ge S."/>
            <person name="Xu Q."/>
            <person name="Li N."/>
            <person name="Li G."/>
            <person name="Huang Y."/>
            <person name="Saxena R.K."/>
            <person name="Ji Y."/>
            <person name="Li M."/>
            <person name="Yan X."/>
            <person name="He Y."/>
            <person name="Liu Y."/>
            <person name="Wang X."/>
            <person name="Xiang C."/>
            <person name="Varshney R.K."/>
            <person name="Ding H."/>
            <person name="Gao S."/>
            <person name="Zong X."/>
        </authorList>
    </citation>
    <scope>NUCLEOTIDE SEQUENCE [LARGE SCALE GENOMIC DNA]</scope>
    <source>
        <strain evidence="1 2">cv. Zhongwan 6</strain>
    </source>
</reference>
<dbReference type="EMBL" id="JAMSHJ010000007">
    <property type="protein sequence ID" value="KAI5382501.1"/>
    <property type="molecule type" value="Genomic_DNA"/>
</dbReference>
<name>A0A9D4VGS9_PEA</name>
<keyword evidence="2" id="KW-1185">Reference proteome</keyword>
<evidence type="ECO:0000313" key="1">
    <source>
        <dbReference type="EMBL" id="KAI5382501.1"/>
    </source>
</evidence>
<protein>
    <submittedName>
        <fullName evidence="1">Uncharacterized protein</fullName>
    </submittedName>
</protein>
<evidence type="ECO:0000313" key="2">
    <source>
        <dbReference type="Proteomes" id="UP001058974"/>
    </source>
</evidence>